<organism evidence="2">
    <name type="scientific">bioreactor metagenome</name>
    <dbReference type="NCBI Taxonomy" id="1076179"/>
    <lineage>
        <taxon>unclassified sequences</taxon>
        <taxon>metagenomes</taxon>
        <taxon>ecological metagenomes</taxon>
    </lineage>
</organism>
<evidence type="ECO:0000313" key="2">
    <source>
        <dbReference type="EMBL" id="MPM49763.1"/>
    </source>
</evidence>
<accession>A0A645AG16</accession>
<reference evidence="2" key="1">
    <citation type="submission" date="2019-08" db="EMBL/GenBank/DDBJ databases">
        <authorList>
            <person name="Kucharzyk K."/>
            <person name="Murdoch R.W."/>
            <person name="Higgins S."/>
            <person name="Loffler F."/>
        </authorList>
    </citation>
    <scope>NUCLEOTIDE SEQUENCE</scope>
</reference>
<protein>
    <submittedName>
        <fullName evidence="2">Uncharacterized protein</fullName>
    </submittedName>
</protein>
<proteinExistence type="predicted"/>
<evidence type="ECO:0000256" key="1">
    <source>
        <dbReference type="SAM" id="MobiDB-lite"/>
    </source>
</evidence>
<feature type="compositionally biased region" description="Basic and acidic residues" evidence="1">
    <location>
        <begin position="49"/>
        <end position="70"/>
    </location>
</feature>
<dbReference type="EMBL" id="VSSQ01012663">
    <property type="protein sequence ID" value="MPM49763.1"/>
    <property type="molecule type" value="Genomic_DNA"/>
</dbReference>
<feature type="compositionally biased region" description="Polar residues" evidence="1">
    <location>
        <begin position="1"/>
        <end position="10"/>
    </location>
</feature>
<dbReference type="AlphaFoldDB" id="A0A645AG16"/>
<feature type="region of interest" description="Disordered" evidence="1">
    <location>
        <begin position="1"/>
        <end position="70"/>
    </location>
</feature>
<name>A0A645AG16_9ZZZZ</name>
<sequence>MLTGQQNSRTGIVLGARQPPQPGLHDVSPVGHPAGLDTVGDEFAGQARPELDTQRMPARDQAEHEVPGRT</sequence>
<gene>
    <name evidence="2" type="ORF">SDC9_96494</name>
</gene>
<comment type="caution">
    <text evidence="2">The sequence shown here is derived from an EMBL/GenBank/DDBJ whole genome shotgun (WGS) entry which is preliminary data.</text>
</comment>